<dbReference type="Gene3D" id="3.10.450.360">
    <property type="match status" value="1"/>
</dbReference>
<gene>
    <name evidence="2" type="ORF">SAMN05444412_109148</name>
</gene>
<keyword evidence="1" id="KW-0732">Signal</keyword>
<evidence type="ECO:0000256" key="1">
    <source>
        <dbReference type="SAM" id="SignalP"/>
    </source>
</evidence>
<comment type="caution">
    <text evidence="2">The sequence shown here is derived from an EMBL/GenBank/DDBJ whole genome shotgun (WGS) entry which is preliminary data.</text>
</comment>
<dbReference type="SUPFAM" id="SSF160574">
    <property type="entry name" value="BT0923-like"/>
    <property type="match status" value="1"/>
</dbReference>
<sequence length="166" mass="19403">MKKIILVLFVFGFMIQSFAQVITLPEVEVLARNYKYLDDVNLPGVGSAVEALQRYATEFDLKNSEYYEDEYEKYFISFFIPDGKILAAYDKDGNILRTVEKYKNMKLPIEVAQSITKNYSGWTIAENVYLVNYHDNRGVMKKEFKILLERGNRRMRVKTDELGNIL</sequence>
<evidence type="ECO:0000313" key="3">
    <source>
        <dbReference type="Proteomes" id="UP000199663"/>
    </source>
</evidence>
<feature type="signal peptide" evidence="1">
    <location>
        <begin position="1"/>
        <end position="19"/>
    </location>
</feature>
<organism evidence="2 3">
    <name type="scientific">Rhodonellum ikkaensis</name>
    <dbReference type="NCBI Taxonomy" id="336829"/>
    <lineage>
        <taxon>Bacteria</taxon>
        <taxon>Pseudomonadati</taxon>
        <taxon>Bacteroidota</taxon>
        <taxon>Cytophagia</taxon>
        <taxon>Cytophagales</taxon>
        <taxon>Cytophagaceae</taxon>
        <taxon>Rhodonellum</taxon>
    </lineage>
</organism>
<dbReference type="Proteomes" id="UP000199663">
    <property type="component" value="Unassembled WGS sequence"/>
</dbReference>
<keyword evidence="3" id="KW-1185">Reference proteome</keyword>
<dbReference type="RefSeq" id="WP_019598333.1">
    <property type="nucleotide sequence ID" value="NZ_FNQC01000009.1"/>
</dbReference>
<accession>A0A1H3RVA4</accession>
<protein>
    <recommendedName>
        <fullName evidence="4">Nicotinate-nucleotide adenylyltransferase</fullName>
    </recommendedName>
</protein>
<proteinExistence type="predicted"/>
<reference evidence="2 3" key="1">
    <citation type="submission" date="2016-10" db="EMBL/GenBank/DDBJ databases">
        <authorList>
            <person name="Varghese N."/>
            <person name="Submissions S."/>
        </authorList>
    </citation>
    <scope>NUCLEOTIDE SEQUENCE [LARGE SCALE GENOMIC DNA]</scope>
    <source>
        <strain evidence="2 3">DSM 17997</strain>
    </source>
</reference>
<evidence type="ECO:0008006" key="4">
    <source>
        <dbReference type="Google" id="ProtNLM"/>
    </source>
</evidence>
<evidence type="ECO:0000313" key="2">
    <source>
        <dbReference type="EMBL" id="SDZ29582.1"/>
    </source>
</evidence>
<dbReference type="EMBL" id="FNQC01000009">
    <property type="protein sequence ID" value="SDZ29582.1"/>
    <property type="molecule type" value="Genomic_DNA"/>
</dbReference>
<name>A0A1H3RVA4_9BACT</name>
<feature type="chain" id="PRO_5047159721" description="Nicotinate-nucleotide adenylyltransferase" evidence="1">
    <location>
        <begin position="20"/>
        <end position="166"/>
    </location>
</feature>